<dbReference type="InterPro" id="IPR050214">
    <property type="entry name" value="Cys_Synth/Cystath_Beta-Synth"/>
</dbReference>
<dbReference type="Pfam" id="PF00291">
    <property type="entry name" value="PALP"/>
    <property type="match status" value="1"/>
</dbReference>
<evidence type="ECO:0000256" key="1">
    <source>
        <dbReference type="ARBA" id="ARBA00001933"/>
    </source>
</evidence>
<dbReference type="InterPro" id="IPR036052">
    <property type="entry name" value="TrpB-like_PALP_sf"/>
</dbReference>
<evidence type="ECO:0000256" key="3">
    <source>
        <dbReference type="ARBA" id="ARBA00022898"/>
    </source>
</evidence>
<dbReference type="FunFam" id="3.40.50.1100:FF:000003">
    <property type="entry name" value="Cystathionine beta-synthase"/>
    <property type="match status" value="1"/>
</dbReference>
<evidence type="ECO:0000259" key="8">
    <source>
        <dbReference type="PROSITE" id="PS51371"/>
    </source>
</evidence>
<dbReference type="PROSITE" id="PS00901">
    <property type="entry name" value="CYS_SYNTHASE"/>
    <property type="match status" value="1"/>
</dbReference>
<dbReference type="PROSITE" id="PS51371">
    <property type="entry name" value="CBS"/>
    <property type="match status" value="2"/>
</dbReference>
<dbReference type="Gene3D" id="3.10.580.10">
    <property type="entry name" value="CBS-domain"/>
    <property type="match status" value="1"/>
</dbReference>
<evidence type="ECO:0000313" key="10">
    <source>
        <dbReference type="Proteomes" id="UP000645257"/>
    </source>
</evidence>
<evidence type="ECO:0000256" key="2">
    <source>
        <dbReference type="ARBA" id="ARBA00007103"/>
    </source>
</evidence>
<evidence type="ECO:0000256" key="6">
    <source>
        <dbReference type="ARBA" id="ARBA00079153"/>
    </source>
</evidence>
<dbReference type="SUPFAM" id="SSF53686">
    <property type="entry name" value="Tryptophan synthase beta subunit-like PLP-dependent enzymes"/>
    <property type="match status" value="1"/>
</dbReference>
<dbReference type="GO" id="GO:0016765">
    <property type="term" value="F:transferase activity, transferring alkyl or aryl (other than methyl) groups"/>
    <property type="evidence" value="ECO:0007669"/>
    <property type="project" value="UniProtKB-ARBA"/>
</dbReference>
<gene>
    <name evidence="9" type="primary">uptG</name>
    <name evidence="9" type="ORF">GCM10011289_12980</name>
</gene>
<keyword evidence="7" id="KW-0129">CBS domain</keyword>
<name>A0A918P0L7_9NEIS</name>
<comment type="similarity">
    <text evidence="2">Belongs to the cysteine synthase/cystathionine beta-synthase family.</text>
</comment>
<dbReference type="PANTHER" id="PTHR10314">
    <property type="entry name" value="CYSTATHIONINE BETA-SYNTHASE"/>
    <property type="match status" value="1"/>
</dbReference>
<accession>A0A918P0L7</accession>
<keyword evidence="3" id="KW-0663">Pyridoxal phosphate</keyword>
<evidence type="ECO:0000256" key="4">
    <source>
        <dbReference type="ARBA" id="ARBA00072081"/>
    </source>
</evidence>
<protein>
    <recommendedName>
        <fullName evidence="4">Cysteine synthase B</fullName>
    </recommendedName>
    <alternativeName>
        <fullName evidence="5">O-acetylserine (thiol)-lyase B</fullName>
    </alternativeName>
    <alternativeName>
        <fullName evidence="6">O-acetylserine sulfhydrylase B</fullName>
    </alternativeName>
</protein>
<dbReference type="CDD" id="cd01561">
    <property type="entry name" value="CBS_like"/>
    <property type="match status" value="1"/>
</dbReference>
<reference evidence="9" key="2">
    <citation type="submission" date="2020-09" db="EMBL/GenBank/DDBJ databases">
        <authorList>
            <person name="Sun Q."/>
            <person name="Kim S."/>
        </authorList>
    </citation>
    <scope>NUCLEOTIDE SEQUENCE</scope>
    <source>
        <strain evidence="9">KCTC 32182</strain>
    </source>
</reference>
<dbReference type="RefSeq" id="WP_189532472.1">
    <property type="nucleotide sequence ID" value="NZ_BMYX01000005.1"/>
</dbReference>
<reference evidence="9" key="1">
    <citation type="journal article" date="2014" name="Int. J. Syst. Evol. Microbiol.">
        <title>Complete genome sequence of Corynebacterium casei LMG S-19264T (=DSM 44701T), isolated from a smear-ripened cheese.</title>
        <authorList>
            <consortium name="US DOE Joint Genome Institute (JGI-PGF)"/>
            <person name="Walter F."/>
            <person name="Albersmeier A."/>
            <person name="Kalinowski J."/>
            <person name="Ruckert C."/>
        </authorList>
    </citation>
    <scope>NUCLEOTIDE SEQUENCE</scope>
    <source>
        <strain evidence="9">KCTC 32182</strain>
    </source>
</reference>
<dbReference type="SUPFAM" id="SSF54631">
    <property type="entry name" value="CBS-domain pair"/>
    <property type="match status" value="1"/>
</dbReference>
<dbReference type="InterPro" id="IPR001926">
    <property type="entry name" value="TrpB-like_PALP"/>
</dbReference>
<dbReference type="InterPro" id="IPR046342">
    <property type="entry name" value="CBS_dom_sf"/>
</dbReference>
<dbReference type="SMART" id="SM00116">
    <property type="entry name" value="CBS"/>
    <property type="match status" value="2"/>
</dbReference>
<dbReference type="InterPro" id="IPR001216">
    <property type="entry name" value="P-phosphate_BS"/>
</dbReference>
<keyword evidence="10" id="KW-1185">Reference proteome</keyword>
<dbReference type="InterPro" id="IPR046353">
    <property type="entry name" value="CBS_C"/>
</dbReference>
<evidence type="ECO:0000313" key="9">
    <source>
        <dbReference type="EMBL" id="GGY11430.1"/>
    </source>
</evidence>
<dbReference type="FunFam" id="3.40.50.1100:FF:000118">
    <property type="entry name" value="Related to CYS4-cystathionine beta-synthase"/>
    <property type="match status" value="1"/>
</dbReference>
<dbReference type="Proteomes" id="UP000645257">
    <property type="component" value="Unassembled WGS sequence"/>
</dbReference>
<comment type="caution">
    <text evidence="9">The sequence shown here is derived from an EMBL/GenBank/DDBJ whole genome shotgun (WGS) entry which is preliminary data.</text>
</comment>
<dbReference type="CDD" id="cd04608">
    <property type="entry name" value="CBS_pair_CBS"/>
    <property type="match status" value="1"/>
</dbReference>
<dbReference type="AlphaFoldDB" id="A0A918P0L7"/>
<proteinExistence type="inferred from homology"/>
<evidence type="ECO:0000256" key="5">
    <source>
        <dbReference type="ARBA" id="ARBA00078257"/>
    </source>
</evidence>
<sequence length="453" mass="49326">MANENILSLIGNTPLVKVNGLDTGPCELYLKLESHNPGGSIKDRVALSMISAAEADGRLKPGGTIVEATAGNTGLGLALVAARKGYRLILVVPDKMSREKILHLGGLGAEVVLTRSDVAKGHPDYYQDLAARIASETPGAFYIDQFNNPANPLAHETTTGPELWQQMNREVDAVVVGVGSSGTLTGLTRFFSRVSPRTEFVLADPAGSILADYVKDGTLGEAGSWLVEGIGEDFVPPQTDLSKVRTAYSISDQESFDTARELLSTEGILAGSSSGALIAAALRYCRAQTEPKRVVTFVCDSGNKYLSKMYNNDWMIDQGLIRLPEVGDLSDLIVRRHDREQSIVCQPDEALSSVYQRMRLHDVSQLPVLEEGRVVGILDEWDLLLSVHGEPENFLQTVRSAMTSQVVALPPSATLEDLLQVFNEGYVALIIDNERYLGLITQADLLAFWRRKR</sequence>
<feature type="domain" description="CBS" evidence="8">
    <location>
        <begin position="402"/>
        <end position="453"/>
    </location>
</feature>
<comment type="cofactor">
    <cofactor evidence="1">
        <name>pyridoxal 5'-phosphate</name>
        <dbReference type="ChEBI" id="CHEBI:597326"/>
    </cofactor>
</comment>
<dbReference type="EMBL" id="BMYX01000005">
    <property type="protein sequence ID" value="GGY11430.1"/>
    <property type="molecule type" value="Genomic_DNA"/>
</dbReference>
<feature type="domain" description="CBS" evidence="8">
    <location>
        <begin position="337"/>
        <end position="395"/>
    </location>
</feature>
<dbReference type="Gene3D" id="3.40.50.1100">
    <property type="match status" value="2"/>
</dbReference>
<dbReference type="InterPro" id="IPR000644">
    <property type="entry name" value="CBS_dom"/>
</dbReference>
<evidence type="ECO:0000256" key="7">
    <source>
        <dbReference type="PROSITE-ProRule" id="PRU00703"/>
    </source>
</evidence>
<dbReference type="Pfam" id="PF00571">
    <property type="entry name" value="CBS"/>
    <property type="match status" value="2"/>
</dbReference>
<dbReference type="GO" id="GO:0006535">
    <property type="term" value="P:cysteine biosynthetic process from serine"/>
    <property type="evidence" value="ECO:0007669"/>
    <property type="project" value="InterPro"/>
</dbReference>
<organism evidence="9 10">
    <name type="scientific">Paludibacterium paludis</name>
    <dbReference type="NCBI Taxonomy" id="1225769"/>
    <lineage>
        <taxon>Bacteria</taxon>
        <taxon>Pseudomonadati</taxon>
        <taxon>Pseudomonadota</taxon>
        <taxon>Betaproteobacteria</taxon>
        <taxon>Neisseriales</taxon>
        <taxon>Chromobacteriaceae</taxon>
        <taxon>Paludibacterium</taxon>
    </lineage>
</organism>